<keyword evidence="6 12" id="KW-0732">Signal</keyword>
<evidence type="ECO:0000256" key="8">
    <source>
        <dbReference type="ARBA" id="ARBA00023030"/>
    </source>
</evidence>
<gene>
    <name evidence="12 14" type="primary">IL2</name>
</gene>
<feature type="signal peptide" evidence="12">
    <location>
        <begin position="1"/>
        <end position="20"/>
    </location>
</feature>
<organism evidence="13 14">
    <name type="scientific">Echinops telfairi</name>
    <name type="common">Lesser hedgehog tenrec</name>
    <dbReference type="NCBI Taxonomy" id="9371"/>
    <lineage>
        <taxon>Eukaryota</taxon>
        <taxon>Metazoa</taxon>
        <taxon>Chordata</taxon>
        <taxon>Craniata</taxon>
        <taxon>Vertebrata</taxon>
        <taxon>Euteleostomi</taxon>
        <taxon>Mammalia</taxon>
        <taxon>Eutheria</taxon>
        <taxon>Afrotheria</taxon>
        <taxon>Tenrecidae</taxon>
        <taxon>Tenrecinae</taxon>
        <taxon>Echinops</taxon>
    </lineage>
</organism>
<evidence type="ECO:0000256" key="2">
    <source>
        <dbReference type="ARBA" id="ARBA00006949"/>
    </source>
</evidence>
<feature type="chain" id="PRO_5044977989" description="Interleukin-2" evidence="12">
    <location>
        <begin position="21"/>
        <end position="150"/>
    </location>
</feature>
<evidence type="ECO:0000256" key="1">
    <source>
        <dbReference type="ARBA" id="ARBA00004613"/>
    </source>
</evidence>
<dbReference type="InterPro" id="IPR009079">
    <property type="entry name" value="4_helix_cytokine-like_core"/>
</dbReference>
<evidence type="ECO:0000256" key="7">
    <source>
        <dbReference type="ARBA" id="ARBA00022859"/>
    </source>
</evidence>
<sequence>MYRMQWLSCLALTLALITHSAPTSRSTKAMHQQLEQLLGDLDVTLRRVNNYETSKLSMMLRFKFYLPKKVTELKHLQCLVGELKPLEDVLNIAQNKEDTSELISNINVTALELKGSETTFTCDYDEKTSTIVEFLSKWIAFCQSVISTLT</sequence>
<keyword evidence="4 12" id="KW-0202">Cytokine</keyword>
<keyword evidence="11" id="KW-0325">Glycoprotein</keyword>
<comment type="similarity">
    <text evidence="2 12">Belongs to the IL-2 family.</text>
</comment>
<keyword evidence="5 12" id="KW-0964">Secreted</keyword>
<keyword evidence="13" id="KW-1185">Reference proteome</keyword>
<dbReference type="PROSITE" id="PS00424">
    <property type="entry name" value="INTERLEUKIN_2"/>
    <property type="match status" value="1"/>
</dbReference>
<dbReference type="PANTHER" id="PTHR48487">
    <property type="entry name" value="INTERLEUKIN-2"/>
    <property type="match status" value="1"/>
</dbReference>
<evidence type="ECO:0000256" key="4">
    <source>
        <dbReference type="ARBA" id="ARBA00022514"/>
    </source>
</evidence>
<keyword evidence="10 12" id="KW-1015">Disulfide bond</keyword>
<keyword evidence="8 12" id="KW-0339">Growth factor</keyword>
<dbReference type="GeneID" id="101658181"/>
<evidence type="ECO:0000256" key="11">
    <source>
        <dbReference type="ARBA" id="ARBA00023180"/>
    </source>
</evidence>
<evidence type="ECO:0000313" key="13">
    <source>
        <dbReference type="Proteomes" id="UP000694863"/>
    </source>
</evidence>
<dbReference type="Gene3D" id="1.20.1250.10">
    <property type="match status" value="1"/>
</dbReference>
<dbReference type="InterPro" id="IPR000779">
    <property type="entry name" value="IL-2"/>
</dbReference>
<comment type="subcellular location">
    <subcellularLocation>
        <location evidence="1 12">Secreted</location>
    </subcellularLocation>
</comment>
<evidence type="ECO:0000313" key="14">
    <source>
        <dbReference type="RefSeq" id="XP_004711899.1"/>
    </source>
</evidence>
<comment type="function">
    <text evidence="12">Cytokine produced by activated CD4-positive helper T-cells and to a lesser extend activated CD8-positive T-cells and natural killer (NK) cells that plays pivotal roles in the immune response and tolerance. Binds to a receptor complex composed of either the high-affinity trimeric IL-2R (IL2RA/CD25, IL2RB/CD122 and IL2RG/CD132) or the low-affinity dimeric IL-2R (IL2RB and IL2RG). Interaction with the receptor leads to oligomerization and conformation changes in the IL-2R subunits resulting in downstream signaling starting with phosphorylation of JAK1 and JAK3. In turn, JAK1 and JAK3 phosphorylate the receptor to form a docking site leading to the phosphorylation of several substrates including STAT5. This process leads to activation of several pathways including STAT, phosphoinositide-3-kinase/PI3K and mitogen-activated protein kinase/MAPK pathways. Functions as a T-cell growth factor and can increase NK-cell cytolytic activity as well. Promotes strong proliferation of activated B-cells and subsequently immunoglobulin production. Plays a pivotal role in regulating the adaptive immune system by controlling the survival and proliferation of regulatory T-cells, which are required for the maintenance of immune tolerance. Moreover, participates in the differentiation and homeostasis of effector T-cell subsets, including Th1, Th2, Th17 as well as memory CD8-positive T-cells.</text>
</comment>
<dbReference type="PANTHER" id="PTHR48487:SF1">
    <property type="entry name" value="INTERLEUKIN-2"/>
    <property type="match status" value="1"/>
</dbReference>
<dbReference type="SUPFAM" id="SSF47266">
    <property type="entry name" value="4-helical cytokines"/>
    <property type="match status" value="1"/>
</dbReference>
<dbReference type="Proteomes" id="UP000694863">
    <property type="component" value="Unplaced"/>
</dbReference>
<dbReference type="SMART" id="SM00189">
    <property type="entry name" value="IL2"/>
    <property type="match status" value="1"/>
</dbReference>
<dbReference type="Pfam" id="PF00715">
    <property type="entry name" value="IL2"/>
    <property type="match status" value="1"/>
</dbReference>
<accession>A0ABM0J062</accession>
<evidence type="ECO:0000256" key="5">
    <source>
        <dbReference type="ARBA" id="ARBA00022525"/>
    </source>
</evidence>
<keyword evidence="7 12" id="KW-0391">Immunity</keyword>
<evidence type="ECO:0000256" key="3">
    <source>
        <dbReference type="ARBA" id="ARBA00019453"/>
    </source>
</evidence>
<evidence type="ECO:0000256" key="10">
    <source>
        <dbReference type="ARBA" id="ARBA00023157"/>
    </source>
</evidence>
<dbReference type="InterPro" id="IPR030477">
    <property type="entry name" value="IL-2_CS"/>
</dbReference>
<evidence type="ECO:0000256" key="12">
    <source>
        <dbReference type="RuleBase" id="RU363134"/>
    </source>
</evidence>
<proteinExistence type="inferred from homology"/>
<dbReference type="PRINTS" id="PR00265">
    <property type="entry name" value="INTERLEUKIN2"/>
</dbReference>
<dbReference type="RefSeq" id="XP_004711899.1">
    <property type="nucleotide sequence ID" value="XM_004711842.2"/>
</dbReference>
<protein>
    <recommendedName>
        <fullName evidence="3 12">Interleukin-2</fullName>
        <shortName evidence="12">IL-2</shortName>
    </recommendedName>
</protein>
<keyword evidence="9 12" id="KW-1064">Adaptive immunity</keyword>
<evidence type="ECO:0000256" key="6">
    <source>
        <dbReference type="ARBA" id="ARBA00022729"/>
    </source>
</evidence>
<evidence type="ECO:0000256" key="9">
    <source>
        <dbReference type="ARBA" id="ARBA00023130"/>
    </source>
</evidence>
<reference evidence="14" key="1">
    <citation type="submission" date="2025-08" db="UniProtKB">
        <authorList>
            <consortium name="RefSeq"/>
        </authorList>
    </citation>
    <scope>IDENTIFICATION</scope>
</reference>
<name>A0ABM0J062_ECHTE</name>